<sequence>MSSTVFPYLYHQQNFADSGSHGLVFSFSRGTCNNGLLLGAPRNRRSTQPNEVGGGRTTGGGTTTPIYITVTIKRK</sequence>
<evidence type="ECO:0000313" key="2">
    <source>
        <dbReference type="EMBL" id="CAL1400421.1"/>
    </source>
</evidence>
<proteinExistence type="predicted"/>
<feature type="compositionally biased region" description="Gly residues" evidence="1">
    <location>
        <begin position="52"/>
        <end position="62"/>
    </location>
</feature>
<organism evidence="2 3">
    <name type="scientific">Linum trigynum</name>
    <dbReference type="NCBI Taxonomy" id="586398"/>
    <lineage>
        <taxon>Eukaryota</taxon>
        <taxon>Viridiplantae</taxon>
        <taxon>Streptophyta</taxon>
        <taxon>Embryophyta</taxon>
        <taxon>Tracheophyta</taxon>
        <taxon>Spermatophyta</taxon>
        <taxon>Magnoliopsida</taxon>
        <taxon>eudicotyledons</taxon>
        <taxon>Gunneridae</taxon>
        <taxon>Pentapetalae</taxon>
        <taxon>rosids</taxon>
        <taxon>fabids</taxon>
        <taxon>Malpighiales</taxon>
        <taxon>Linaceae</taxon>
        <taxon>Linum</taxon>
    </lineage>
</organism>
<dbReference type="AlphaFoldDB" id="A0AAV2FPY6"/>
<keyword evidence="3" id="KW-1185">Reference proteome</keyword>
<accession>A0AAV2FPY6</accession>
<dbReference type="EMBL" id="OZ034820">
    <property type="protein sequence ID" value="CAL1400421.1"/>
    <property type="molecule type" value="Genomic_DNA"/>
</dbReference>
<evidence type="ECO:0000313" key="3">
    <source>
        <dbReference type="Proteomes" id="UP001497516"/>
    </source>
</evidence>
<evidence type="ECO:0000256" key="1">
    <source>
        <dbReference type="SAM" id="MobiDB-lite"/>
    </source>
</evidence>
<name>A0AAV2FPY6_9ROSI</name>
<feature type="region of interest" description="Disordered" evidence="1">
    <location>
        <begin position="39"/>
        <end position="64"/>
    </location>
</feature>
<protein>
    <submittedName>
        <fullName evidence="2">Uncharacterized protein</fullName>
    </submittedName>
</protein>
<reference evidence="2 3" key="1">
    <citation type="submission" date="2024-04" db="EMBL/GenBank/DDBJ databases">
        <authorList>
            <person name="Fracassetti M."/>
        </authorList>
    </citation>
    <scope>NUCLEOTIDE SEQUENCE [LARGE SCALE GENOMIC DNA]</scope>
</reference>
<gene>
    <name evidence="2" type="ORF">LTRI10_LOCUS40552</name>
</gene>
<dbReference type="Proteomes" id="UP001497516">
    <property type="component" value="Chromosome 7"/>
</dbReference>